<dbReference type="AlphaFoldDB" id="A0A2S2D0E6"/>
<dbReference type="KEGG" id="azz:DEW08_29570"/>
<evidence type="ECO:0000313" key="2">
    <source>
        <dbReference type="Proteomes" id="UP000245629"/>
    </source>
</evidence>
<name>A0A2S2D0E6_9PROT</name>
<keyword evidence="2" id="KW-1185">Reference proteome</keyword>
<dbReference type="Proteomes" id="UP000245629">
    <property type="component" value="Plasmid unnamed4"/>
</dbReference>
<sequence length="101" mass="10477">MPVLPIDDFGQRIQVLLPGTPQAVTIDAASRTSLPFGADTTVIRLVATSACFLAFGPAPVATAGDHYLPAGVPEYFRVVPGMAVAVVRAGTDGTLHLSEML</sequence>
<dbReference type="OrthoDB" id="8235443at2"/>
<proteinExistence type="predicted"/>
<reference evidence="2" key="1">
    <citation type="submission" date="2018-05" db="EMBL/GenBank/DDBJ databases">
        <title>Azospirillum thermophila sp. nov., a novel isolated from hot spring.</title>
        <authorList>
            <person name="Zhao Z."/>
        </authorList>
    </citation>
    <scope>NUCLEOTIDE SEQUENCE [LARGE SCALE GENOMIC DNA]</scope>
    <source>
        <strain evidence="2">CFH 70021</strain>
        <plasmid evidence="2">unnamed4</plasmid>
    </source>
</reference>
<protein>
    <submittedName>
        <fullName evidence="1">Uncharacterized protein</fullName>
    </submittedName>
</protein>
<organism evidence="1 2">
    <name type="scientific">Azospirillum thermophilum</name>
    <dbReference type="NCBI Taxonomy" id="2202148"/>
    <lineage>
        <taxon>Bacteria</taxon>
        <taxon>Pseudomonadati</taxon>
        <taxon>Pseudomonadota</taxon>
        <taxon>Alphaproteobacteria</taxon>
        <taxon>Rhodospirillales</taxon>
        <taxon>Azospirillaceae</taxon>
        <taxon>Azospirillum</taxon>
    </lineage>
</organism>
<evidence type="ECO:0000313" key="1">
    <source>
        <dbReference type="EMBL" id="AWK90165.1"/>
    </source>
</evidence>
<dbReference type="RefSeq" id="WP_109334201.1">
    <property type="nucleotide sequence ID" value="NZ_CP029359.1"/>
</dbReference>
<geneLocation type="plasmid" evidence="1 2">
    <name>unnamed4</name>
</geneLocation>
<dbReference type="EMBL" id="CP029359">
    <property type="protein sequence ID" value="AWK90165.1"/>
    <property type="molecule type" value="Genomic_DNA"/>
</dbReference>
<keyword evidence="1" id="KW-0614">Plasmid</keyword>
<gene>
    <name evidence="1" type="ORF">DEW08_29570</name>
</gene>
<accession>A0A2S2D0E6</accession>